<comment type="subcellular location">
    <subcellularLocation>
        <location evidence="1 5">Bacterial flagellum basal body</location>
    </subcellularLocation>
</comment>
<keyword evidence="6" id="KW-0969">Cilium</keyword>
<dbReference type="RefSeq" id="WP_058501651.1">
    <property type="nucleotide sequence ID" value="NZ_CAAAJA010000003.1"/>
</dbReference>
<dbReference type="GO" id="GO:0003774">
    <property type="term" value="F:cytoskeletal motor activity"/>
    <property type="evidence" value="ECO:0007669"/>
    <property type="project" value="InterPro"/>
</dbReference>
<gene>
    <name evidence="5 7" type="primary">fliE</name>
    <name evidence="7" type="ORF">E3983_06280</name>
    <name evidence="6" type="ORF">Lisr_1293</name>
</gene>
<evidence type="ECO:0000313" key="9">
    <source>
        <dbReference type="Proteomes" id="UP000295517"/>
    </source>
</evidence>
<dbReference type="PATRIC" id="fig|454.4.peg.1399"/>
<accession>A0A0W0VXW9</accession>
<dbReference type="PANTHER" id="PTHR34653">
    <property type="match status" value="1"/>
</dbReference>
<keyword evidence="8" id="KW-1185">Reference proteome</keyword>
<organism evidence="6 8">
    <name type="scientific">Legionella israelensis</name>
    <dbReference type="NCBI Taxonomy" id="454"/>
    <lineage>
        <taxon>Bacteria</taxon>
        <taxon>Pseudomonadati</taxon>
        <taxon>Pseudomonadota</taxon>
        <taxon>Gammaproteobacteria</taxon>
        <taxon>Legionellales</taxon>
        <taxon>Legionellaceae</taxon>
        <taxon>Legionella</taxon>
    </lineage>
</organism>
<dbReference type="GO" id="GO:0009425">
    <property type="term" value="C:bacterial-type flagellum basal body"/>
    <property type="evidence" value="ECO:0007669"/>
    <property type="project" value="UniProtKB-SubCell"/>
</dbReference>
<protein>
    <recommendedName>
        <fullName evidence="3 5">Flagellar hook-basal body complex protein FliE</fullName>
    </recommendedName>
</protein>
<keyword evidence="4 5" id="KW-0975">Bacterial flagellum</keyword>
<dbReference type="OrthoDB" id="8909229at2"/>
<reference evidence="6 8" key="1">
    <citation type="submission" date="2015-11" db="EMBL/GenBank/DDBJ databases">
        <title>Genomic analysis of 38 Legionella species identifies large and diverse effector repertoires.</title>
        <authorList>
            <person name="Burstein D."/>
            <person name="Amaro F."/>
            <person name="Zusman T."/>
            <person name="Lifshitz Z."/>
            <person name="Cohen O."/>
            <person name="Gilbert J.A."/>
            <person name="Pupko T."/>
            <person name="Shuman H.A."/>
            <person name="Segal G."/>
        </authorList>
    </citation>
    <scope>NUCLEOTIDE SEQUENCE [LARGE SCALE GENOMIC DNA]</scope>
    <source>
        <strain evidence="6 8">Bercovier 4</strain>
    </source>
</reference>
<sequence length="97" mass="11238">MNLNGIEPVNFSSEIKTIESVQYEQGNFAQWLIDKLGETNQQLKEADSALQELASGKSQNIHQTMLTLEQAKLSMQMMEQIRNRIFSAWQEFMKEQI</sequence>
<dbReference type="InterPro" id="IPR001624">
    <property type="entry name" value="FliE"/>
</dbReference>
<keyword evidence="6" id="KW-0282">Flagellum</keyword>
<dbReference type="AlphaFoldDB" id="A0A0W0VXW9"/>
<dbReference type="HAMAP" id="MF_00724">
    <property type="entry name" value="FliE"/>
    <property type="match status" value="1"/>
</dbReference>
<dbReference type="Proteomes" id="UP000054761">
    <property type="component" value="Unassembled WGS sequence"/>
</dbReference>
<dbReference type="Pfam" id="PF02049">
    <property type="entry name" value="FliE"/>
    <property type="match status" value="1"/>
</dbReference>
<dbReference type="NCBIfam" id="TIGR00205">
    <property type="entry name" value="fliE"/>
    <property type="match status" value="1"/>
</dbReference>
<evidence type="ECO:0000256" key="2">
    <source>
        <dbReference type="ARBA" id="ARBA00009272"/>
    </source>
</evidence>
<dbReference type="PRINTS" id="PR01006">
    <property type="entry name" value="FLGHOOKFLIE"/>
</dbReference>
<evidence type="ECO:0000256" key="1">
    <source>
        <dbReference type="ARBA" id="ARBA00004117"/>
    </source>
</evidence>
<keyword evidence="6" id="KW-0966">Cell projection</keyword>
<evidence type="ECO:0000256" key="5">
    <source>
        <dbReference type="HAMAP-Rule" id="MF_00724"/>
    </source>
</evidence>
<dbReference type="GO" id="GO:0071973">
    <property type="term" value="P:bacterial-type flagellum-dependent cell motility"/>
    <property type="evidence" value="ECO:0007669"/>
    <property type="project" value="InterPro"/>
</dbReference>
<dbReference type="PANTHER" id="PTHR34653:SF1">
    <property type="entry name" value="FLAGELLAR HOOK-BASAL BODY COMPLEX PROTEIN FLIE"/>
    <property type="match status" value="1"/>
</dbReference>
<dbReference type="STRING" id="454.Lisr_1293"/>
<dbReference type="Proteomes" id="UP000295517">
    <property type="component" value="Chromosome"/>
</dbReference>
<reference evidence="7 9" key="2">
    <citation type="submission" date="2019-03" db="EMBL/GenBank/DDBJ databases">
        <title>Diverse conjugative elements silence natural transformation in Legionella species.</title>
        <authorList>
            <person name="Durieux I."/>
            <person name="Ginevra C."/>
            <person name="Attaiech L."/>
            <person name="Picq K."/>
            <person name="Juan P.A."/>
            <person name="Jarraud S."/>
            <person name="Charpentier X."/>
        </authorList>
    </citation>
    <scope>NUCLEOTIDE SEQUENCE [LARGE SCALE GENOMIC DNA]</scope>
    <source>
        <strain evidence="7 9">HL-0427-4011</strain>
    </source>
</reference>
<evidence type="ECO:0000313" key="6">
    <source>
        <dbReference type="EMBL" id="KTD24997.1"/>
    </source>
</evidence>
<dbReference type="GO" id="GO:0005198">
    <property type="term" value="F:structural molecule activity"/>
    <property type="evidence" value="ECO:0007669"/>
    <property type="project" value="UniProtKB-UniRule"/>
</dbReference>
<dbReference type="EMBL" id="CP038254">
    <property type="protein sequence ID" value="QBR83992.1"/>
    <property type="molecule type" value="Genomic_DNA"/>
</dbReference>
<evidence type="ECO:0000256" key="4">
    <source>
        <dbReference type="ARBA" id="ARBA00023143"/>
    </source>
</evidence>
<evidence type="ECO:0000313" key="7">
    <source>
        <dbReference type="EMBL" id="QBR83992.1"/>
    </source>
</evidence>
<name>A0A0W0VXW9_9GAMM</name>
<evidence type="ECO:0000313" key="8">
    <source>
        <dbReference type="Proteomes" id="UP000054761"/>
    </source>
</evidence>
<proteinExistence type="inferred from homology"/>
<evidence type="ECO:0000256" key="3">
    <source>
        <dbReference type="ARBA" id="ARBA00018024"/>
    </source>
</evidence>
<dbReference type="EMBL" id="LNYH01000064">
    <property type="protein sequence ID" value="KTD24997.1"/>
    <property type="molecule type" value="Genomic_DNA"/>
</dbReference>
<comment type="similarity">
    <text evidence="2 5">Belongs to the FliE family.</text>
</comment>